<evidence type="ECO:0000313" key="2">
    <source>
        <dbReference type="EMBL" id="KAJ6827801.1"/>
    </source>
</evidence>
<keyword evidence="3" id="KW-1185">Reference proteome</keyword>
<organism evidence="2 3">
    <name type="scientific">Iris pallida</name>
    <name type="common">Sweet iris</name>
    <dbReference type="NCBI Taxonomy" id="29817"/>
    <lineage>
        <taxon>Eukaryota</taxon>
        <taxon>Viridiplantae</taxon>
        <taxon>Streptophyta</taxon>
        <taxon>Embryophyta</taxon>
        <taxon>Tracheophyta</taxon>
        <taxon>Spermatophyta</taxon>
        <taxon>Magnoliopsida</taxon>
        <taxon>Liliopsida</taxon>
        <taxon>Asparagales</taxon>
        <taxon>Iridaceae</taxon>
        <taxon>Iridoideae</taxon>
        <taxon>Irideae</taxon>
        <taxon>Iris</taxon>
    </lineage>
</organism>
<feature type="region of interest" description="Disordered" evidence="1">
    <location>
        <begin position="1"/>
        <end position="37"/>
    </location>
</feature>
<feature type="compositionally biased region" description="Basic and acidic residues" evidence="1">
    <location>
        <begin position="16"/>
        <end position="29"/>
    </location>
</feature>
<evidence type="ECO:0000313" key="3">
    <source>
        <dbReference type="Proteomes" id="UP001140949"/>
    </source>
</evidence>
<name>A0AAX6GHW5_IRIPA</name>
<dbReference type="EMBL" id="JANAVB010019800">
    <property type="protein sequence ID" value="KAJ6827801.1"/>
    <property type="molecule type" value="Genomic_DNA"/>
</dbReference>
<proteinExistence type="predicted"/>
<comment type="caution">
    <text evidence="2">The sequence shown here is derived from an EMBL/GenBank/DDBJ whole genome shotgun (WGS) entry which is preliminary data.</text>
</comment>
<protein>
    <submittedName>
        <fullName evidence="2">Extensin</fullName>
    </submittedName>
</protein>
<evidence type="ECO:0000256" key="1">
    <source>
        <dbReference type="SAM" id="MobiDB-lite"/>
    </source>
</evidence>
<dbReference type="Proteomes" id="UP001140949">
    <property type="component" value="Unassembled WGS sequence"/>
</dbReference>
<reference evidence="2" key="2">
    <citation type="submission" date="2023-04" db="EMBL/GenBank/DDBJ databases">
        <authorList>
            <person name="Bruccoleri R.E."/>
            <person name="Oakeley E.J."/>
            <person name="Faust A.-M."/>
            <person name="Dessus-Babus S."/>
            <person name="Altorfer M."/>
            <person name="Burckhardt D."/>
            <person name="Oertli M."/>
            <person name="Naumann U."/>
            <person name="Petersen F."/>
            <person name="Wong J."/>
        </authorList>
    </citation>
    <scope>NUCLEOTIDE SEQUENCE</scope>
    <source>
        <strain evidence="2">GSM-AAB239-AS_SAM_17_03QT</strain>
        <tissue evidence="2">Leaf</tissue>
    </source>
</reference>
<dbReference type="AlphaFoldDB" id="A0AAX6GHW5"/>
<gene>
    <name evidence="2" type="ORF">M6B38_365080</name>
</gene>
<accession>A0AAX6GHW5</accession>
<reference evidence="2" key="1">
    <citation type="journal article" date="2023" name="GigaByte">
        <title>Genome assembly of the bearded iris, Iris pallida Lam.</title>
        <authorList>
            <person name="Bruccoleri R.E."/>
            <person name="Oakeley E.J."/>
            <person name="Faust A.M.E."/>
            <person name="Altorfer M."/>
            <person name="Dessus-Babus S."/>
            <person name="Burckhardt D."/>
            <person name="Oertli M."/>
            <person name="Naumann U."/>
            <person name="Petersen F."/>
            <person name="Wong J."/>
        </authorList>
    </citation>
    <scope>NUCLEOTIDE SEQUENCE</scope>
    <source>
        <strain evidence="2">GSM-AAB239-AS_SAM_17_03QT</strain>
    </source>
</reference>
<sequence>MEGSELFPSSQIPTNSKREGREGDEERGCSPRFVGGGEGTGVLRWGAGAGIAGRGQDGGHRDVVAVVAGSLRGTPEGSTGRSALGGGSADLYASAKEKHLSLKKKLEEKEENL</sequence>